<dbReference type="PANTHER" id="PTHR30250:SF21">
    <property type="entry name" value="LIPID II FLIPPASE MURJ"/>
    <property type="match status" value="1"/>
</dbReference>
<keyword evidence="3 6" id="KW-0812">Transmembrane</keyword>
<evidence type="ECO:0000256" key="1">
    <source>
        <dbReference type="ARBA" id="ARBA00004651"/>
    </source>
</evidence>
<keyword evidence="2" id="KW-1003">Cell membrane</keyword>
<evidence type="ECO:0000313" key="7">
    <source>
        <dbReference type="EMBL" id="UOF91819.1"/>
    </source>
</evidence>
<dbReference type="InterPro" id="IPR024923">
    <property type="entry name" value="PG_synth_SpoVB"/>
</dbReference>
<feature type="transmembrane region" description="Helical" evidence="6">
    <location>
        <begin position="186"/>
        <end position="209"/>
    </location>
</feature>
<feature type="transmembrane region" description="Helical" evidence="6">
    <location>
        <begin position="122"/>
        <end position="140"/>
    </location>
</feature>
<feature type="transmembrane region" description="Helical" evidence="6">
    <location>
        <begin position="359"/>
        <end position="377"/>
    </location>
</feature>
<protein>
    <submittedName>
        <fullName evidence="7">Polysaccharide biosynthesis protein</fullName>
    </submittedName>
</protein>
<dbReference type="CDD" id="cd13124">
    <property type="entry name" value="MATE_SpoVB_like"/>
    <property type="match status" value="1"/>
</dbReference>
<reference evidence="7" key="1">
    <citation type="submission" date="2021-12" db="EMBL/GenBank/DDBJ databases">
        <title>Alicyclobacillaceae gen. nov., sp. nov., isolated from chalcocite enrichment system.</title>
        <authorList>
            <person name="Jiang Z."/>
        </authorList>
    </citation>
    <scope>NUCLEOTIDE SEQUENCE</scope>
    <source>
        <strain evidence="7">MYW30-H2</strain>
    </source>
</reference>
<dbReference type="PANTHER" id="PTHR30250">
    <property type="entry name" value="PST FAMILY PREDICTED COLANIC ACID TRANSPORTER"/>
    <property type="match status" value="1"/>
</dbReference>
<evidence type="ECO:0000313" key="8">
    <source>
        <dbReference type="Proteomes" id="UP000830167"/>
    </source>
</evidence>
<feature type="transmembrane region" description="Helical" evidence="6">
    <location>
        <begin position="236"/>
        <end position="253"/>
    </location>
</feature>
<keyword evidence="8" id="KW-1185">Reference proteome</keyword>
<feature type="transmembrane region" description="Helical" evidence="6">
    <location>
        <begin position="289"/>
        <end position="309"/>
    </location>
</feature>
<accession>A0ABY4CPC3</accession>
<dbReference type="PIRSF" id="PIRSF038958">
    <property type="entry name" value="PG_synth_SpoVB"/>
    <property type="match status" value="1"/>
</dbReference>
<feature type="transmembrane region" description="Helical" evidence="6">
    <location>
        <begin position="330"/>
        <end position="347"/>
    </location>
</feature>
<feature type="transmembrane region" description="Helical" evidence="6">
    <location>
        <begin position="161"/>
        <end position="180"/>
    </location>
</feature>
<name>A0ABY4CPC3_9BACL</name>
<keyword evidence="5 6" id="KW-0472">Membrane</keyword>
<dbReference type="Proteomes" id="UP000830167">
    <property type="component" value="Chromosome"/>
</dbReference>
<feature type="transmembrane region" description="Helical" evidence="6">
    <location>
        <begin position="389"/>
        <end position="413"/>
    </location>
</feature>
<feature type="transmembrane region" description="Helical" evidence="6">
    <location>
        <begin position="490"/>
        <end position="509"/>
    </location>
</feature>
<dbReference type="InterPro" id="IPR050833">
    <property type="entry name" value="Poly_Biosynth_Transport"/>
</dbReference>
<comment type="subcellular location">
    <subcellularLocation>
        <location evidence="1">Cell membrane</location>
        <topology evidence="1">Multi-pass membrane protein</topology>
    </subcellularLocation>
</comment>
<dbReference type="EMBL" id="CP089291">
    <property type="protein sequence ID" value="UOF91819.1"/>
    <property type="molecule type" value="Genomic_DNA"/>
</dbReference>
<feature type="transmembrane region" description="Helical" evidence="6">
    <location>
        <begin position="48"/>
        <end position="67"/>
    </location>
</feature>
<dbReference type="Pfam" id="PF01943">
    <property type="entry name" value="Polysacc_synt"/>
    <property type="match status" value="1"/>
</dbReference>
<dbReference type="InterPro" id="IPR002797">
    <property type="entry name" value="Polysacc_synth"/>
</dbReference>
<sequence length="539" mass="58093">MSSRNVFIRGAFVLGIAAMLSKLLGSVYTIFLQNIIGDRGIGLYQMAYPIYATLLNFSTAGFPIAISKFVAERLAIGDDQGAKKVFRISLFVLAISGLFFFVLLFGSASFYAKLSGDPAAKYAIQAIAPALLVVPIMSALRGYFQGWQTMEPTATSQVIEQLIRVATILIGSVWLLQLGFGTEIAAAGAAFGAVTGAIAGLITLLIVAWRKRNVFLYRSSMRVVASESTGRIIQQLVYYALPISLGALVVPLMNNVDVLTVVNELKQSGASQMQATEMFGLLTGRAFKLMMLPATFATAIGAALMPAIASAKAVNNTFLIKNRIDMAMRMTMLMGMPAAVGLCLLARPVDTMLFKTSDGWDTIAIMSLGILFSTVQVTSSAVLQGLGNVYIPVANMMFGAVVKYVLNVILVPLYGINGAAWATVLSYFVACMLNLWSVYHRTHISFDLKAWLIRPSLSVFFMGVAVFAALRQFGPFVWTLELSNRMASSVLTVTTILIGIAVYGIGLFATGSVSRREVESVPRLGPGLARFCSRIGLLR</sequence>
<proteinExistence type="predicted"/>
<dbReference type="RefSeq" id="WP_347438509.1">
    <property type="nucleotide sequence ID" value="NZ_CP089291.1"/>
</dbReference>
<feature type="transmembrane region" description="Helical" evidence="6">
    <location>
        <begin position="88"/>
        <end position="110"/>
    </location>
</feature>
<evidence type="ECO:0000256" key="4">
    <source>
        <dbReference type="ARBA" id="ARBA00022989"/>
    </source>
</evidence>
<evidence type="ECO:0000256" key="3">
    <source>
        <dbReference type="ARBA" id="ARBA00022692"/>
    </source>
</evidence>
<evidence type="ECO:0000256" key="2">
    <source>
        <dbReference type="ARBA" id="ARBA00022475"/>
    </source>
</evidence>
<organism evidence="7 8">
    <name type="scientific">Fodinisporobacter ferrooxydans</name>
    <dbReference type="NCBI Taxonomy" id="2901836"/>
    <lineage>
        <taxon>Bacteria</taxon>
        <taxon>Bacillati</taxon>
        <taxon>Bacillota</taxon>
        <taxon>Bacilli</taxon>
        <taxon>Bacillales</taxon>
        <taxon>Alicyclobacillaceae</taxon>
        <taxon>Fodinisporobacter</taxon>
    </lineage>
</organism>
<evidence type="ECO:0000256" key="5">
    <source>
        <dbReference type="ARBA" id="ARBA00023136"/>
    </source>
</evidence>
<keyword evidence="4 6" id="KW-1133">Transmembrane helix</keyword>
<feature type="transmembrane region" description="Helical" evidence="6">
    <location>
        <begin position="419"/>
        <end position="439"/>
    </location>
</feature>
<feature type="transmembrane region" description="Helical" evidence="6">
    <location>
        <begin position="451"/>
        <end position="470"/>
    </location>
</feature>
<gene>
    <name evidence="7" type="ORF">LSG31_06150</name>
</gene>
<evidence type="ECO:0000256" key="6">
    <source>
        <dbReference type="SAM" id="Phobius"/>
    </source>
</evidence>
<feature type="transmembrane region" description="Helical" evidence="6">
    <location>
        <begin position="12"/>
        <end position="36"/>
    </location>
</feature>